<dbReference type="GO" id="GO:0055037">
    <property type="term" value="C:recycling endosome"/>
    <property type="evidence" value="ECO:0007669"/>
    <property type="project" value="TreeGrafter"/>
</dbReference>
<dbReference type="PANTHER" id="PTHR13677">
    <property type="entry name" value="LD41638P"/>
    <property type="match status" value="1"/>
</dbReference>
<feature type="domain" description="UDENN" evidence="2">
    <location>
        <begin position="49"/>
        <end position="195"/>
    </location>
</feature>
<evidence type="ECO:0000313" key="4">
    <source>
        <dbReference type="Proteomes" id="UP000275408"/>
    </source>
</evidence>
<evidence type="ECO:0000259" key="2">
    <source>
        <dbReference type="PROSITE" id="PS50211"/>
    </source>
</evidence>
<dbReference type="Proteomes" id="UP000275408">
    <property type="component" value="Unassembled WGS sequence"/>
</dbReference>
<dbReference type="EMBL" id="RCHS01003583">
    <property type="protein sequence ID" value="RMX40713.1"/>
    <property type="molecule type" value="Genomic_DNA"/>
</dbReference>
<dbReference type="PANTHER" id="PTHR13677:SF0">
    <property type="entry name" value="LD41638P"/>
    <property type="match status" value="1"/>
</dbReference>
<accession>A0A3M6TH46</accession>
<dbReference type="AlphaFoldDB" id="A0A3M6TH46"/>
<organism evidence="3 4">
    <name type="scientific">Pocillopora damicornis</name>
    <name type="common">Cauliflower coral</name>
    <name type="synonym">Millepora damicornis</name>
    <dbReference type="NCBI Taxonomy" id="46731"/>
    <lineage>
        <taxon>Eukaryota</taxon>
        <taxon>Metazoa</taxon>
        <taxon>Cnidaria</taxon>
        <taxon>Anthozoa</taxon>
        <taxon>Hexacorallia</taxon>
        <taxon>Scleractinia</taxon>
        <taxon>Astrocoeniina</taxon>
        <taxon>Pocilloporidae</taxon>
        <taxon>Pocillopora</taxon>
    </lineage>
</organism>
<evidence type="ECO:0000313" key="3">
    <source>
        <dbReference type="EMBL" id="RMX40713.1"/>
    </source>
</evidence>
<comment type="caution">
    <text evidence="3">The sequence shown here is derived from an EMBL/GenBank/DDBJ whole genome shotgun (WGS) entry which is preliminary data.</text>
</comment>
<dbReference type="STRING" id="46731.A0A3M6TH46"/>
<sequence>MTSENRISAGENTDGSSRKMAECDWEEMFLRSEYDGPILPWDRFRRWVTCFCIVTFDLELGQALELVYPEHIELTDREKTSICYLAFPDSNSGCMGDTQFHFRIRCSPRSCQQSQLVTRFEDEVPLAYRACALIVYRPIGLWDYESMGHIVSDPAHFYGFAYFRQVKDPSIQRGYFQKSVVLISRLPYVNLFSEV</sequence>
<reference evidence="3 4" key="1">
    <citation type="journal article" date="2018" name="Sci. Rep.">
        <title>Comparative analysis of the Pocillopora damicornis genome highlights role of immune system in coral evolution.</title>
        <authorList>
            <person name="Cunning R."/>
            <person name="Bay R.A."/>
            <person name="Gillette P."/>
            <person name="Baker A.C."/>
            <person name="Traylor-Knowles N."/>
        </authorList>
    </citation>
    <scope>NUCLEOTIDE SEQUENCE [LARGE SCALE GENOMIC DNA]</scope>
    <source>
        <strain evidence="3">RSMAS</strain>
        <tissue evidence="3">Whole animal</tissue>
    </source>
</reference>
<dbReference type="GO" id="GO:0005085">
    <property type="term" value="F:guanyl-nucleotide exchange factor activity"/>
    <property type="evidence" value="ECO:0007669"/>
    <property type="project" value="InterPro"/>
</dbReference>
<keyword evidence="4" id="KW-1185">Reference proteome</keyword>
<evidence type="ECO:0000256" key="1">
    <source>
        <dbReference type="ARBA" id="ARBA00007159"/>
    </source>
</evidence>
<feature type="non-terminal residue" evidence="3">
    <location>
        <position position="195"/>
    </location>
</feature>
<dbReference type="PROSITE" id="PS50211">
    <property type="entry name" value="DENN"/>
    <property type="match status" value="1"/>
</dbReference>
<dbReference type="InterPro" id="IPR037516">
    <property type="entry name" value="Tripartite_DENN"/>
</dbReference>
<protein>
    <recommendedName>
        <fullName evidence="2">UDENN domain-containing protein</fullName>
    </recommendedName>
</protein>
<comment type="similarity">
    <text evidence="1">Belongs to the DENND6 family.</text>
</comment>
<proteinExistence type="inferred from homology"/>
<gene>
    <name evidence="3" type="ORF">pdam_00024667</name>
</gene>
<dbReference type="OrthoDB" id="10265409at2759"/>
<dbReference type="InterPro" id="IPR024224">
    <property type="entry name" value="DENND6"/>
</dbReference>
<name>A0A3M6TH46_POCDA</name>